<evidence type="ECO:0000259" key="2">
    <source>
        <dbReference type="Pfam" id="PF00582"/>
    </source>
</evidence>
<dbReference type="Gene3D" id="3.40.50.620">
    <property type="entry name" value="HUPs"/>
    <property type="match status" value="1"/>
</dbReference>
<accession>A0A7W6S109</accession>
<sequence>MSDEPSRPDSAPDSPQEPARKTPGTPQPAGGRDTPPDTTAGADDGAPRTFLVVVDDSEEMRTALRFACLRARATAGRVVMLRIIEPPGFQHFKFIGDKMESEAREDAEKRLQRLAAEVQKTSGQTPMLMVREGRPAEEIVTVIEEEPEISVLVLAAKRGKEGPGPLISGLSGAFGARLRVPVMVIPGTLSPDEIDRLT</sequence>
<dbReference type="AlphaFoldDB" id="A0A7W6S109"/>
<evidence type="ECO:0000313" key="4">
    <source>
        <dbReference type="Proteomes" id="UP000555728"/>
    </source>
</evidence>
<evidence type="ECO:0000256" key="1">
    <source>
        <dbReference type="SAM" id="MobiDB-lite"/>
    </source>
</evidence>
<comment type="caution">
    <text evidence="3">The sequence shown here is derived from an EMBL/GenBank/DDBJ whole genome shotgun (WGS) entry which is preliminary data.</text>
</comment>
<dbReference type="Pfam" id="PF00582">
    <property type="entry name" value="Usp"/>
    <property type="match status" value="1"/>
</dbReference>
<dbReference type="InterPro" id="IPR014729">
    <property type="entry name" value="Rossmann-like_a/b/a_fold"/>
</dbReference>
<dbReference type="EMBL" id="JACIGI010000020">
    <property type="protein sequence ID" value="MBB4286747.1"/>
    <property type="molecule type" value="Genomic_DNA"/>
</dbReference>
<proteinExistence type="predicted"/>
<name>A0A7W6S109_9PROT</name>
<organism evidence="3 4">
    <name type="scientific">Roseospira goensis</name>
    <dbReference type="NCBI Taxonomy" id="391922"/>
    <lineage>
        <taxon>Bacteria</taxon>
        <taxon>Pseudomonadati</taxon>
        <taxon>Pseudomonadota</taxon>
        <taxon>Alphaproteobacteria</taxon>
        <taxon>Rhodospirillales</taxon>
        <taxon>Rhodospirillaceae</taxon>
        <taxon>Roseospira</taxon>
    </lineage>
</organism>
<gene>
    <name evidence="3" type="ORF">GGD88_002484</name>
</gene>
<reference evidence="3 4" key="1">
    <citation type="submission" date="2020-08" db="EMBL/GenBank/DDBJ databases">
        <title>Genome sequencing of Purple Non-Sulfur Bacteria from various extreme environments.</title>
        <authorList>
            <person name="Mayer M."/>
        </authorList>
    </citation>
    <scope>NUCLEOTIDE SEQUENCE [LARGE SCALE GENOMIC DNA]</scope>
    <source>
        <strain evidence="3 4">JA135</strain>
    </source>
</reference>
<dbReference type="InterPro" id="IPR006016">
    <property type="entry name" value="UspA"/>
</dbReference>
<feature type="domain" description="UspA" evidence="2">
    <location>
        <begin position="48"/>
        <end position="186"/>
    </location>
</feature>
<dbReference type="CDD" id="cd00293">
    <property type="entry name" value="USP-like"/>
    <property type="match status" value="1"/>
</dbReference>
<dbReference type="SUPFAM" id="SSF52402">
    <property type="entry name" value="Adenine nucleotide alpha hydrolases-like"/>
    <property type="match status" value="1"/>
</dbReference>
<feature type="compositionally biased region" description="Low complexity" evidence="1">
    <location>
        <begin position="32"/>
        <end position="46"/>
    </location>
</feature>
<keyword evidence="4" id="KW-1185">Reference proteome</keyword>
<dbReference type="RefSeq" id="WP_184435863.1">
    <property type="nucleotide sequence ID" value="NZ_JACIGI010000020.1"/>
</dbReference>
<feature type="region of interest" description="Disordered" evidence="1">
    <location>
        <begin position="1"/>
        <end position="46"/>
    </location>
</feature>
<evidence type="ECO:0000313" key="3">
    <source>
        <dbReference type="EMBL" id="MBB4286747.1"/>
    </source>
</evidence>
<dbReference type="Proteomes" id="UP000555728">
    <property type="component" value="Unassembled WGS sequence"/>
</dbReference>
<protein>
    <submittedName>
        <fullName evidence="3">Nucleotide-binding universal stress UspA family protein</fullName>
    </submittedName>
</protein>